<dbReference type="SMART" id="SM00398">
    <property type="entry name" value="HMG"/>
    <property type="match status" value="1"/>
</dbReference>
<feature type="region of interest" description="Disordered" evidence="4">
    <location>
        <begin position="199"/>
        <end position="242"/>
    </location>
</feature>
<evidence type="ECO:0000313" key="7">
    <source>
        <dbReference type="Proteomes" id="UP001190700"/>
    </source>
</evidence>
<dbReference type="Pfam" id="PF09011">
    <property type="entry name" value="HMG_box_2"/>
    <property type="match status" value="1"/>
</dbReference>
<dbReference type="Gene3D" id="1.10.20.10">
    <property type="entry name" value="Histone, subunit A"/>
    <property type="match status" value="1"/>
</dbReference>
<evidence type="ECO:0000256" key="1">
    <source>
        <dbReference type="ARBA" id="ARBA00004123"/>
    </source>
</evidence>
<comment type="caution">
    <text evidence="6">The sequence shown here is derived from an EMBL/GenBank/DDBJ whole genome shotgun (WGS) entry which is preliminary data.</text>
</comment>
<dbReference type="Pfam" id="PF00808">
    <property type="entry name" value="CBFD_NFYB_HMF"/>
    <property type="match status" value="1"/>
</dbReference>
<sequence>MGKGPKQTPYFLFCQENRQLARDEFAAHGLTNPTGAAVAKVLGERWNALSKEDKVKYRERAQKVSDEIVAAEGAAAAQIATAPAAAHAQGQAGDGIRDAENEDETGEGAIDDKDVSLPLARVKRIIRLDKEVGKVHLGTLKLVARATEMFLEKLVEGAERVCHSKKRKTIMYSDIEEFACQEKAGPLKCVYGHLWASRPQHEPRKRAPRRIRSPGGTLGPVPTGYHGNPPRPQTGAAWPRLG</sequence>
<dbReference type="Proteomes" id="UP001190700">
    <property type="component" value="Unassembled WGS sequence"/>
</dbReference>
<dbReference type="InterPro" id="IPR009072">
    <property type="entry name" value="Histone-fold"/>
</dbReference>
<feature type="region of interest" description="Disordered" evidence="4">
    <location>
        <begin position="86"/>
        <end position="112"/>
    </location>
</feature>
<gene>
    <name evidence="6" type="ORF">CYMTET_11210</name>
</gene>
<dbReference type="InterPro" id="IPR050568">
    <property type="entry name" value="Transcr_DNA_Rep_Reg"/>
</dbReference>
<organism evidence="6 7">
    <name type="scientific">Cymbomonas tetramitiformis</name>
    <dbReference type="NCBI Taxonomy" id="36881"/>
    <lineage>
        <taxon>Eukaryota</taxon>
        <taxon>Viridiplantae</taxon>
        <taxon>Chlorophyta</taxon>
        <taxon>Pyramimonadophyceae</taxon>
        <taxon>Pyramimonadales</taxon>
        <taxon>Pyramimonadaceae</taxon>
        <taxon>Cymbomonas</taxon>
    </lineage>
</organism>
<keyword evidence="3" id="KW-0238">DNA-binding</keyword>
<dbReference type="AlphaFoldDB" id="A0AAE0GMK8"/>
<dbReference type="PROSITE" id="PS50118">
    <property type="entry name" value="HMG_BOX_2"/>
    <property type="match status" value="1"/>
</dbReference>
<keyword evidence="7" id="KW-1185">Reference proteome</keyword>
<evidence type="ECO:0000259" key="5">
    <source>
        <dbReference type="PROSITE" id="PS50118"/>
    </source>
</evidence>
<dbReference type="SUPFAM" id="SSF47113">
    <property type="entry name" value="Histone-fold"/>
    <property type="match status" value="1"/>
</dbReference>
<dbReference type="SUPFAM" id="SSF47095">
    <property type="entry name" value="HMG-box"/>
    <property type="match status" value="1"/>
</dbReference>
<feature type="compositionally biased region" description="Basic residues" evidence="4">
    <location>
        <begin position="203"/>
        <end position="212"/>
    </location>
</feature>
<dbReference type="GO" id="GO:0003677">
    <property type="term" value="F:DNA binding"/>
    <property type="evidence" value="ECO:0007669"/>
    <property type="project" value="UniProtKB-UniRule"/>
</dbReference>
<dbReference type="GO" id="GO:0005634">
    <property type="term" value="C:nucleus"/>
    <property type="evidence" value="ECO:0007669"/>
    <property type="project" value="UniProtKB-SubCell"/>
</dbReference>
<dbReference type="InterPro" id="IPR009071">
    <property type="entry name" value="HMG_box_dom"/>
</dbReference>
<evidence type="ECO:0000256" key="4">
    <source>
        <dbReference type="SAM" id="MobiDB-lite"/>
    </source>
</evidence>
<dbReference type="Gene3D" id="1.10.30.10">
    <property type="entry name" value="High mobility group box domain"/>
    <property type="match status" value="1"/>
</dbReference>
<dbReference type="EMBL" id="LGRX02004144">
    <property type="protein sequence ID" value="KAK3280975.1"/>
    <property type="molecule type" value="Genomic_DNA"/>
</dbReference>
<evidence type="ECO:0000256" key="2">
    <source>
        <dbReference type="ARBA" id="ARBA00023242"/>
    </source>
</evidence>
<dbReference type="PANTHER" id="PTHR10252">
    <property type="entry name" value="HISTONE-LIKE TRANSCRIPTION FACTOR CCAAT-RELATED"/>
    <property type="match status" value="1"/>
</dbReference>
<keyword evidence="2 3" id="KW-0539">Nucleus</keyword>
<evidence type="ECO:0000256" key="3">
    <source>
        <dbReference type="PROSITE-ProRule" id="PRU00267"/>
    </source>
</evidence>
<feature type="domain" description="HMG box" evidence="5">
    <location>
        <begin position="3"/>
        <end position="63"/>
    </location>
</feature>
<feature type="DNA-binding region" description="HMG box" evidence="3">
    <location>
        <begin position="3"/>
        <end position="63"/>
    </location>
</feature>
<name>A0AAE0GMK8_9CHLO</name>
<dbReference type="GO" id="GO:0046982">
    <property type="term" value="F:protein heterodimerization activity"/>
    <property type="evidence" value="ECO:0007669"/>
    <property type="project" value="InterPro"/>
</dbReference>
<dbReference type="CDD" id="cd00084">
    <property type="entry name" value="HMG-box_SF"/>
    <property type="match status" value="1"/>
</dbReference>
<evidence type="ECO:0000313" key="6">
    <source>
        <dbReference type="EMBL" id="KAK3280975.1"/>
    </source>
</evidence>
<reference evidence="6 7" key="1">
    <citation type="journal article" date="2015" name="Genome Biol. Evol.">
        <title>Comparative Genomics of a Bacterivorous Green Alga Reveals Evolutionary Causalities and Consequences of Phago-Mixotrophic Mode of Nutrition.</title>
        <authorList>
            <person name="Burns J.A."/>
            <person name="Paasch A."/>
            <person name="Narechania A."/>
            <person name="Kim E."/>
        </authorList>
    </citation>
    <scope>NUCLEOTIDE SEQUENCE [LARGE SCALE GENOMIC DNA]</scope>
    <source>
        <strain evidence="6 7">PLY_AMNH</strain>
    </source>
</reference>
<accession>A0AAE0GMK8</accession>
<comment type="subcellular location">
    <subcellularLocation>
        <location evidence="1">Nucleus</location>
    </subcellularLocation>
</comment>
<protein>
    <recommendedName>
        <fullName evidence="5">HMG box domain-containing protein</fullName>
    </recommendedName>
</protein>
<dbReference type="InterPro" id="IPR036910">
    <property type="entry name" value="HMG_box_dom_sf"/>
</dbReference>
<proteinExistence type="predicted"/>
<dbReference type="InterPro" id="IPR003958">
    <property type="entry name" value="CBFA_NFYB_domain"/>
</dbReference>